<proteinExistence type="predicted"/>
<keyword evidence="2" id="KW-0472">Membrane</keyword>
<protein>
    <submittedName>
        <fullName evidence="3">Uncharacterized protein</fullName>
    </submittedName>
</protein>
<keyword evidence="2" id="KW-0812">Transmembrane</keyword>
<feature type="region of interest" description="Disordered" evidence="1">
    <location>
        <begin position="1"/>
        <end position="48"/>
    </location>
</feature>
<reference evidence="3" key="1">
    <citation type="journal article" date="2015" name="Nature">
        <title>Complex archaea that bridge the gap between prokaryotes and eukaryotes.</title>
        <authorList>
            <person name="Spang A."/>
            <person name="Saw J.H."/>
            <person name="Jorgensen S.L."/>
            <person name="Zaremba-Niedzwiedzka K."/>
            <person name="Martijn J."/>
            <person name="Lind A.E."/>
            <person name="van Eijk R."/>
            <person name="Schleper C."/>
            <person name="Guy L."/>
            <person name="Ettema T.J."/>
        </authorList>
    </citation>
    <scope>NUCLEOTIDE SEQUENCE</scope>
</reference>
<dbReference type="EMBL" id="LAZR01035390">
    <property type="protein sequence ID" value="KKL27635.1"/>
    <property type="molecule type" value="Genomic_DNA"/>
</dbReference>
<sequence>MVGVKGCGMAESESKPPDFAGCTSPTGSDSGPKPPPTGAADDKADTPTRRHWPRVMAAAALLMLLAYVASYFCVRTFSIIRSGETIVVGMAGFEYSGDAHAYALSKEDAFNLFLTERIIPELARSLLDHPPRDGGGDAPSFWVVYVPLERIELWCRDVTPVFLTEQEEASLLAKCKSMKLPY</sequence>
<dbReference type="AlphaFoldDB" id="A0A0F9C0C7"/>
<name>A0A0F9C0C7_9ZZZZ</name>
<evidence type="ECO:0000256" key="2">
    <source>
        <dbReference type="SAM" id="Phobius"/>
    </source>
</evidence>
<gene>
    <name evidence="3" type="ORF">LCGC14_2383180</name>
</gene>
<comment type="caution">
    <text evidence="3">The sequence shown here is derived from an EMBL/GenBank/DDBJ whole genome shotgun (WGS) entry which is preliminary data.</text>
</comment>
<organism evidence="3">
    <name type="scientific">marine sediment metagenome</name>
    <dbReference type="NCBI Taxonomy" id="412755"/>
    <lineage>
        <taxon>unclassified sequences</taxon>
        <taxon>metagenomes</taxon>
        <taxon>ecological metagenomes</taxon>
    </lineage>
</organism>
<keyword evidence="2" id="KW-1133">Transmembrane helix</keyword>
<evidence type="ECO:0000256" key="1">
    <source>
        <dbReference type="SAM" id="MobiDB-lite"/>
    </source>
</evidence>
<accession>A0A0F9C0C7</accession>
<evidence type="ECO:0000313" key="3">
    <source>
        <dbReference type="EMBL" id="KKL27635.1"/>
    </source>
</evidence>
<feature type="transmembrane region" description="Helical" evidence="2">
    <location>
        <begin position="55"/>
        <end position="74"/>
    </location>
</feature>